<evidence type="ECO:0000313" key="2">
    <source>
        <dbReference type="EMBL" id="KIX85022.1"/>
    </source>
</evidence>
<feature type="transmembrane region" description="Helical" evidence="1">
    <location>
        <begin position="146"/>
        <end position="166"/>
    </location>
</feature>
<feature type="transmembrane region" description="Helical" evidence="1">
    <location>
        <begin position="425"/>
        <end position="445"/>
    </location>
</feature>
<dbReference type="STRING" id="1306947.J120_03660"/>
<proteinExistence type="predicted"/>
<evidence type="ECO:0008006" key="4">
    <source>
        <dbReference type="Google" id="ProtNLM"/>
    </source>
</evidence>
<feature type="transmembrane region" description="Helical" evidence="1">
    <location>
        <begin position="235"/>
        <end position="256"/>
    </location>
</feature>
<dbReference type="eggNOG" id="ENOG502ZG1E">
    <property type="taxonomic scope" value="Bacteria"/>
</dbReference>
<comment type="caution">
    <text evidence="2">The sequence shown here is derived from an EMBL/GenBank/DDBJ whole genome shotgun (WGS) entry which is preliminary data.</text>
</comment>
<accession>A0A0D2K412</accession>
<feature type="transmembrane region" description="Helical" evidence="1">
    <location>
        <begin position="173"/>
        <end position="197"/>
    </location>
</feature>
<name>A0A0D2K412_9BACT</name>
<organism evidence="2 3">
    <name type="scientific">candidate division TM6 bacterium JCVI TM6SC1</name>
    <dbReference type="NCBI Taxonomy" id="1306947"/>
    <lineage>
        <taxon>Bacteria</taxon>
        <taxon>Candidatus Babelota</taxon>
        <taxon>Vermiphilus</taxon>
    </lineage>
</organism>
<feature type="transmembrane region" description="Helical" evidence="1">
    <location>
        <begin position="303"/>
        <end position="325"/>
    </location>
</feature>
<feature type="transmembrane region" description="Helical" evidence="1">
    <location>
        <begin position="391"/>
        <end position="413"/>
    </location>
</feature>
<sequence length="446" mass="51258">MYKNLSYSLRWNAIESLFYNGVMLVHQMALFAVLDRAQYGLLGALFGILYLCVHIFNFGLDGFFAFNFSRLSSNRSIWSRYVITQICLLAITFVFLSPLVGIYVYYYFPIERLSVPVLLMCALILEGIKKTFRTILQLALENRTSTLIEVFFLGMYMLIVWSAYAIKIKLSIAFLLGALAFCSLLANVLLVYAVYSWSRFLPSGVPSDSWHFLAICYTRLVFTFNQLVHQVFSTNFLVPLFVHTGGMSYGALFKIVSTVTQFFSIFMQKIVGITAEALFAVYEKAGIDSRKLAFSSVLRSICHMIYGAFIFFCINTKDILLFNGVDLSGTLWLVAFAFFFLYSFETLLVNCEKWFFLQARFNFIFLFNFFTVLALLGIFCLSRYIYLSPQFILAMLLIIRVCGFIFLGTYLRNIYNISALWLPKLNYVFISVAFSLLVKFAIYLVS</sequence>
<reference evidence="2 3" key="1">
    <citation type="journal article" date="2013" name="Proc. Natl. Acad. Sci. U.S.A.">
        <title>Candidate phylum TM6 genome recovered from a hospital sink biofilm provides genomic insights into this uncultivated phylum.</title>
        <authorList>
            <person name="McLean J.S."/>
            <person name="Lombardo M.J."/>
            <person name="Badger J.H."/>
            <person name="Edlund A."/>
            <person name="Novotny M."/>
            <person name="Yee-Greenbaum J."/>
            <person name="Vyahhi N."/>
            <person name="Hall A.P."/>
            <person name="Yang Y."/>
            <person name="Dupont C.L."/>
            <person name="Ziegler M.G."/>
            <person name="Chitsaz H."/>
            <person name="Allen A.E."/>
            <person name="Yooseph S."/>
            <person name="Tesler G."/>
            <person name="Pevzner P.A."/>
            <person name="Friedman R.M."/>
            <person name="Nealson K.H."/>
            <person name="Venter J.C."/>
            <person name="Lasken R.S."/>
        </authorList>
    </citation>
    <scope>NUCLEOTIDE SEQUENCE [LARGE SCALE GENOMIC DNA]</scope>
    <source>
        <strain evidence="2 3">TM6SC1</strain>
    </source>
</reference>
<gene>
    <name evidence="2" type="ORF">J120_03660</name>
</gene>
<dbReference type="EMBL" id="ARQD01000003">
    <property type="protein sequence ID" value="KIX85022.1"/>
    <property type="molecule type" value="Genomic_DNA"/>
</dbReference>
<keyword evidence="1" id="KW-0812">Transmembrane</keyword>
<feature type="transmembrane region" description="Helical" evidence="1">
    <location>
        <begin position="81"/>
        <end position="108"/>
    </location>
</feature>
<dbReference type="Proteomes" id="UP000032214">
    <property type="component" value="Unassembled WGS sequence"/>
</dbReference>
<keyword evidence="3" id="KW-1185">Reference proteome</keyword>
<feature type="transmembrane region" description="Helical" evidence="1">
    <location>
        <begin position="363"/>
        <end position="385"/>
    </location>
</feature>
<evidence type="ECO:0000256" key="1">
    <source>
        <dbReference type="SAM" id="Phobius"/>
    </source>
</evidence>
<feature type="transmembrane region" description="Helical" evidence="1">
    <location>
        <begin position="39"/>
        <end position="60"/>
    </location>
</feature>
<dbReference type="AlphaFoldDB" id="A0A0D2K412"/>
<keyword evidence="1" id="KW-1133">Transmembrane helix</keyword>
<feature type="transmembrane region" description="Helical" evidence="1">
    <location>
        <begin position="331"/>
        <end position="351"/>
    </location>
</feature>
<evidence type="ECO:0000313" key="3">
    <source>
        <dbReference type="Proteomes" id="UP000032214"/>
    </source>
</evidence>
<protein>
    <recommendedName>
        <fullName evidence="4">Polysaccharide biosynthesis protein C-terminal domain-containing protein</fullName>
    </recommendedName>
</protein>
<keyword evidence="1" id="KW-0472">Membrane</keyword>
<feature type="transmembrane region" description="Helical" evidence="1">
    <location>
        <begin position="12"/>
        <end position="33"/>
    </location>
</feature>